<feature type="active site" description="Charge relay system" evidence="5">
    <location>
        <position position="128"/>
    </location>
</feature>
<keyword evidence="4 5" id="KW-0720">Serine protease</keyword>
<dbReference type="PROSITE" id="PS51892">
    <property type="entry name" value="SUBTILASE"/>
    <property type="match status" value="1"/>
</dbReference>
<dbReference type="GO" id="GO:0004252">
    <property type="term" value="F:serine-type endopeptidase activity"/>
    <property type="evidence" value="ECO:0007669"/>
    <property type="project" value="UniProtKB-UniRule"/>
</dbReference>
<feature type="active site" description="Charge relay system" evidence="5">
    <location>
        <position position="158"/>
    </location>
</feature>
<dbReference type="InParanoid" id="A0A3N4LQ26"/>
<dbReference type="InterPro" id="IPR015500">
    <property type="entry name" value="Peptidase_S8_subtilisin-rel"/>
</dbReference>
<feature type="active site" description="Charge relay system" evidence="5">
    <location>
        <position position="329"/>
    </location>
</feature>
<dbReference type="PROSITE" id="PS00138">
    <property type="entry name" value="SUBTILASE_SER"/>
    <property type="match status" value="1"/>
</dbReference>
<dbReference type="InterPro" id="IPR023827">
    <property type="entry name" value="Peptidase_S8_Asp-AS"/>
</dbReference>
<dbReference type="GO" id="GO:0006508">
    <property type="term" value="P:proteolysis"/>
    <property type="evidence" value="ECO:0007669"/>
    <property type="project" value="UniProtKB-KW"/>
</dbReference>
<sequence>MDETPGSGGDYVVLVDDEDPRSIEQLIQELGGSMDTVKYVYNNTHFKGFAASMSKHCVTQLSTFGGIKHYEEKAIFKAFATEDEAPWGLNRISKTGAVKGQGKNVLDLTFTYTFDESPGAGVDIYIVDTGIDTKHIDFNGRAEFGFSFDNENIDGNGHGTHCAGTSASTTLGIAKNANLIAVKVLGDDGSGGNDDILAGLDFVAQRHEQRKTQANFKGSVISMSLGSDQRSRALDQAVQAASRRGIHVSVAAGNDGQDACNSSPGFSSSQSSVISVGAIDINDQRASFSNFGECVTTYAPGVDIVSTFIDPSNPRNGRNNIINNLSGTSMACPHVTGLIAYYLGKFPELATDTAKMKQLIIDASEKIAGLANIPGDPARIVNNLGQLNPKSTGKREETGAGFKSWGRKRAARRE</sequence>
<dbReference type="Pfam" id="PF00082">
    <property type="entry name" value="Peptidase_S8"/>
    <property type="match status" value="1"/>
</dbReference>
<evidence type="ECO:0000256" key="6">
    <source>
        <dbReference type="RuleBase" id="RU003355"/>
    </source>
</evidence>
<keyword evidence="3 5" id="KW-0378">Hydrolase</keyword>
<keyword evidence="2 5" id="KW-0645">Protease</keyword>
<dbReference type="PROSITE" id="PS00136">
    <property type="entry name" value="SUBTILASE_ASP"/>
    <property type="match status" value="1"/>
</dbReference>
<dbReference type="STRING" id="1051890.A0A3N4LQ26"/>
<dbReference type="InterPro" id="IPR000209">
    <property type="entry name" value="Peptidase_S8/S53_dom"/>
</dbReference>
<dbReference type="InterPro" id="IPR037045">
    <property type="entry name" value="S8pro/Inhibitor_I9_sf"/>
</dbReference>
<comment type="similarity">
    <text evidence="1 5 6">Belongs to the peptidase S8 family.</text>
</comment>
<evidence type="ECO:0000256" key="7">
    <source>
        <dbReference type="SAM" id="MobiDB-lite"/>
    </source>
</evidence>
<evidence type="ECO:0000256" key="1">
    <source>
        <dbReference type="ARBA" id="ARBA00011073"/>
    </source>
</evidence>
<dbReference type="Proteomes" id="UP000267821">
    <property type="component" value="Unassembled WGS sequence"/>
</dbReference>
<feature type="compositionally biased region" description="Basic residues" evidence="7">
    <location>
        <begin position="405"/>
        <end position="414"/>
    </location>
</feature>
<feature type="domain" description="Peptidase S8/S53" evidence="8">
    <location>
        <begin position="119"/>
        <end position="366"/>
    </location>
</feature>
<dbReference type="PANTHER" id="PTHR43806">
    <property type="entry name" value="PEPTIDASE S8"/>
    <property type="match status" value="1"/>
</dbReference>
<dbReference type="SUPFAM" id="SSF52743">
    <property type="entry name" value="Subtilisin-like"/>
    <property type="match status" value="1"/>
</dbReference>
<proteinExistence type="inferred from homology"/>
<dbReference type="InterPro" id="IPR036852">
    <property type="entry name" value="Peptidase_S8/S53_dom_sf"/>
</dbReference>
<evidence type="ECO:0000259" key="8">
    <source>
        <dbReference type="Pfam" id="PF00082"/>
    </source>
</evidence>
<dbReference type="AlphaFoldDB" id="A0A3N4LQ26"/>
<name>A0A3N4LQ26_9PEZI</name>
<dbReference type="CDD" id="cd04077">
    <property type="entry name" value="Peptidases_S8_PCSK9_ProteinaseK_like"/>
    <property type="match status" value="1"/>
</dbReference>
<dbReference type="EMBL" id="ML121539">
    <property type="protein sequence ID" value="RPB25004.1"/>
    <property type="molecule type" value="Genomic_DNA"/>
</dbReference>
<feature type="region of interest" description="Disordered" evidence="7">
    <location>
        <begin position="386"/>
        <end position="414"/>
    </location>
</feature>
<keyword evidence="10" id="KW-1185">Reference proteome</keyword>
<accession>A0A3N4LQ26</accession>
<evidence type="ECO:0000256" key="4">
    <source>
        <dbReference type="ARBA" id="ARBA00022825"/>
    </source>
</evidence>
<dbReference type="Gene3D" id="3.40.50.200">
    <property type="entry name" value="Peptidase S8/S53 domain"/>
    <property type="match status" value="1"/>
</dbReference>
<dbReference type="InterPro" id="IPR050131">
    <property type="entry name" value="Peptidase_S8_subtilisin-like"/>
</dbReference>
<evidence type="ECO:0000256" key="3">
    <source>
        <dbReference type="ARBA" id="ARBA00022801"/>
    </source>
</evidence>
<evidence type="ECO:0000256" key="5">
    <source>
        <dbReference type="PROSITE-ProRule" id="PRU01240"/>
    </source>
</evidence>
<protein>
    <submittedName>
        <fullName evidence="9">Subtilisin-like protein</fullName>
    </submittedName>
</protein>
<dbReference type="InterPro" id="IPR034193">
    <property type="entry name" value="PCSK9_ProteinaseK-like"/>
</dbReference>
<dbReference type="InterPro" id="IPR023828">
    <property type="entry name" value="Peptidase_S8_Ser-AS"/>
</dbReference>
<dbReference type="OrthoDB" id="206201at2759"/>
<dbReference type="Gene3D" id="3.30.70.80">
    <property type="entry name" value="Peptidase S8 propeptide/proteinase inhibitor I9"/>
    <property type="match status" value="1"/>
</dbReference>
<evidence type="ECO:0000256" key="2">
    <source>
        <dbReference type="ARBA" id="ARBA00022670"/>
    </source>
</evidence>
<gene>
    <name evidence="9" type="ORF">L211DRAFT_784047</name>
</gene>
<evidence type="ECO:0000313" key="10">
    <source>
        <dbReference type="Proteomes" id="UP000267821"/>
    </source>
</evidence>
<reference evidence="9 10" key="1">
    <citation type="journal article" date="2018" name="Nat. Ecol. Evol.">
        <title>Pezizomycetes genomes reveal the molecular basis of ectomycorrhizal truffle lifestyle.</title>
        <authorList>
            <person name="Murat C."/>
            <person name="Payen T."/>
            <person name="Noel B."/>
            <person name="Kuo A."/>
            <person name="Morin E."/>
            <person name="Chen J."/>
            <person name="Kohler A."/>
            <person name="Krizsan K."/>
            <person name="Balestrini R."/>
            <person name="Da Silva C."/>
            <person name="Montanini B."/>
            <person name="Hainaut M."/>
            <person name="Levati E."/>
            <person name="Barry K.W."/>
            <person name="Belfiori B."/>
            <person name="Cichocki N."/>
            <person name="Clum A."/>
            <person name="Dockter R.B."/>
            <person name="Fauchery L."/>
            <person name="Guy J."/>
            <person name="Iotti M."/>
            <person name="Le Tacon F."/>
            <person name="Lindquist E.A."/>
            <person name="Lipzen A."/>
            <person name="Malagnac F."/>
            <person name="Mello A."/>
            <person name="Molinier V."/>
            <person name="Miyauchi S."/>
            <person name="Poulain J."/>
            <person name="Riccioni C."/>
            <person name="Rubini A."/>
            <person name="Sitrit Y."/>
            <person name="Splivallo R."/>
            <person name="Traeger S."/>
            <person name="Wang M."/>
            <person name="Zifcakova L."/>
            <person name="Wipf D."/>
            <person name="Zambonelli A."/>
            <person name="Paolocci F."/>
            <person name="Nowrousian M."/>
            <person name="Ottonello S."/>
            <person name="Baldrian P."/>
            <person name="Spatafora J.W."/>
            <person name="Henrissat B."/>
            <person name="Nagy L.G."/>
            <person name="Aury J.M."/>
            <person name="Wincker P."/>
            <person name="Grigoriev I.V."/>
            <person name="Bonfante P."/>
            <person name="Martin F.M."/>
        </authorList>
    </citation>
    <scope>NUCLEOTIDE SEQUENCE [LARGE SCALE GENOMIC DNA]</scope>
    <source>
        <strain evidence="9 10">ATCC MYA-4762</strain>
    </source>
</reference>
<dbReference type="PANTHER" id="PTHR43806:SF11">
    <property type="entry name" value="CEREVISIN-RELATED"/>
    <property type="match status" value="1"/>
</dbReference>
<dbReference type="PRINTS" id="PR00723">
    <property type="entry name" value="SUBTILISIN"/>
</dbReference>
<dbReference type="FunFam" id="3.40.50.200:FF:000007">
    <property type="entry name" value="Subtilisin-like serine protease"/>
    <property type="match status" value="1"/>
</dbReference>
<evidence type="ECO:0000313" key="9">
    <source>
        <dbReference type="EMBL" id="RPB25004.1"/>
    </source>
</evidence>
<organism evidence="9 10">
    <name type="scientific">Terfezia boudieri ATCC MYA-4762</name>
    <dbReference type="NCBI Taxonomy" id="1051890"/>
    <lineage>
        <taxon>Eukaryota</taxon>
        <taxon>Fungi</taxon>
        <taxon>Dikarya</taxon>
        <taxon>Ascomycota</taxon>
        <taxon>Pezizomycotina</taxon>
        <taxon>Pezizomycetes</taxon>
        <taxon>Pezizales</taxon>
        <taxon>Pezizaceae</taxon>
        <taxon>Terfezia</taxon>
    </lineage>
</organism>